<dbReference type="PANTHER" id="PTHR46710">
    <property type="entry name" value="ARM REPEAT PROTEIN INTERACTING WITH ABF2"/>
    <property type="match status" value="1"/>
</dbReference>
<dbReference type="Proteomes" id="UP000489600">
    <property type="component" value="Unassembled WGS sequence"/>
</dbReference>
<dbReference type="InterPro" id="IPR011989">
    <property type="entry name" value="ARM-like"/>
</dbReference>
<evidence type="ECO:0000313" key="4">
    <source>
        <dbReference type="EMBL" id="VVA97672.1"/>
    </source>
</evidence>
<name>A0A565B7X4_9BRAS</name>
<feature type="repeat" description="ARM" evidence="2">
    <location>
        <begin position="15"/>
        <end position="50"/>
    </location>
</feature>
<keyword evidence="1" id="KW-0677">Repeat</keyword>
<dbReference type="InterPro" id="IPR000225">
    <property type="entry name" value="Armadillo"/>
</dbReference>
<dbReference type="Gene3D" id="1.25.10.10">
    <property type="entry name" value="Leucine-rich Repeat Variant"/>
    <property type="match status" value="2"/>
</dbReference>
<gene>
    <name evidence="4" type="ORF">ANE_LOCUS8117</name>
</gene>
<evidence type="ECO:0008006" key="6">
    <source>
        <dbReference type="Google" id="ProtNLM"/>
    </source>
</evidence>
<dbReference type="SMART" id="SM00185">
    <property type="entry name" value="ARM"/>
    <property type="match status" value="2"/>
</dbReference>
<dbReference type="SUPFAM" id="SSF48371">
    <property type="entry name" value="ARM repeat"/>
    <property type="match status" value="1"/>
</dbReference>
<accession>A0A565B7X4</accession>
<protein>
    <recommendedName>
        <fullName evidence="6">Armadillo repeat-containing domain-containing protein</fullName>
    </recommendedName>
</protein>
<evidence type="ECO:0000256" key="3">
    <source>
        <dbReference type="SAM" id="MobiDB-lite"/>
    </source>
</evidence>
<proteinExistence type="predicted"/>
<dbReference type="PROSITE" id="PS50176">
    <property type="entry name" value="ARM_REPEAT"/>
    <property type="match status" value="1"/>
</dbReference>
<dbReference type="Pfam" id="PF00514">
    <property type="entry name" value="Arm"/>
    <property type="match status" value="1"/>
</dbReference>
<reference evidence="4" key="1">
    <citation type="submission" date="2019-07" db="EMBL/GenBank/DDBJ databases">
        <authorList>
            <person name="Dittberner H."/>
        </authorList>
    </citation>
    <scope>NUCLEOTIDE SEQUENCE [LARGE SCALE GENOMIC DNA]</scope>
</reference>
<evidence type="ECO:0000256" key="2">
    <source>
        <dbReference type="PROSITE-ProRule" id="PRU00259"/>
    </source>
</evidence>
<organism evidence="4 5">
    <name type="scientific">Arabis nemorensis</name>
    <dbReference type="NCBI Taxonomy" id="586526"/>
    <lineage>
        <taxon>Eukaryota</taxon>
        <taxon>Viridiplantae</taxon>
        <taxon>Streptophyta</taxon>
        <taxon>Embryophyta</taxon>
        <taxon>Tracheophyta</taxon>
        <taxon>Spermatophyta</taxon>
        <taxon>Magnoliopsida</taxon>
        <taxon>eudicotyledons</taxon>
        <taxon>Gunneridae</taxon>
        <taxon>Pentapetalae</taxon>
        <taxon>rosids</taxon>
        <taxon>malvids</taxon>
        <taxon>Brassicales</taxon>
        <taxon>Brassicaceae</taxon>
        <taxon>Arabideae</taxon>
        <taxon>Arabis</taxon>
    </lineage>
</organism>
<feature type="compositionally biased region" description="Basic and acidic residues" evidence="3">
    <location>
        <begin position="222"/>
        <end position="246"/>
    </location>
</feature>
<sequence>MAAETIIKSLVRLEGGSPPLVELLEFDNAKVQRAAAGALRTLAFRNDDNKNQIVDRNALPTLILMLGSEDVAIHYEAKVLDAGALQPIINLFRHTWCKKGGGAVCPLIEMLQSPEVKLKEMSAFALGRLAQLLHSGNRSLQHNAAFALYGLADNEVGGVQKLQDVKFIVHSPKVESKSIEDSELRLTLVSPTDSASNGSLKQEAVFDNSNLNDYELRMVEPAELKPANEARESEFRSPTDANDGRRIKPTQGFNNG</sequence>
<dbReference type="InterPro" id="IPR016024">
    <property type="entry name" value="ARM-type_fold"/>
</dbReference>
<dbReference type="InterPro" id="IPR044282">
    <property type="entry name" value="ABAP1/ARIA"/>
</dbReference>
<keyword evidence="5" id="KW-1185">Reference proteome</keyword>
<dbReference type="PANTHER" id="PTHR46710:SF1">
    <property type="entry name" value="ARM REPEAT PROTEIN INTERACTING WITH ABF2"/>
    <property type="match status" value="1"/>
</dbReference>
<comment type="caution">
    <text evidence="4">The sequence shown here is derived from an EMBL/GenBank/DDBJ whole genome shotgun (WGS) entry which is preliminary data.</text>
</comment>
<dbReference type="AlphaFoldDB" id="A0A565B7X4"/>
<feature type="region of interest" description="Disordered" evidence="3">
    <location>
        <begin position="222"/>
        <end position="256"/>
    </location>
</feature>
<evidence type="ECO:0000313" key="5">
    <source>
        <dbReference type="Proteomes" id="UP000489600"/>
    </source>
</evidence>
<evidence type="ECO:0000256" key="1">
    <source>
        <dbReference type="ARBA" id="ARBA00022737"/>
    </source>
</evidence>
<dbReference type="EMBL" id="CABITT030000003">
    <property type="protein sequence ID" value="VVA97672.1"/>
    <property type="molecule type" value="Genomic_DNA"/>
</dbReference>
<dbReference type="OrthoDB" id="1747555at2759"/>